<evidence type="ECO:0000313" key="2">
    <source>
        <dbReference type="EMBL" id="SNU90448.1"/>
    </source>
</evidence>
<dbReference type="STRING" id="1123308.GCA_000380085_01511"/>
<dbReference type="RefSeq" id="WP_018374057.1">
    <property type="nucleotide sequence ID" value="NZ_LT906439.1"/>
</dbReference>
<dbReference type="Gene3D" id="1.25.40.10">
    <property type="entry name" value="Tetratricopeptide repeat domain"/>
    <property type="match status" value="1"/>
</dbReference>
<dbReference type="CDD" id="cd00093">
    <property type="entry name" value="HTH_XRE"/>
    <property type="match status" value="1"/>
</dbReference>
<dbReference type="OrthoDB" id="5769614at2"/>
<dbReference type="Pfam" id="PF21259">
    <property type="entry name" value="Rgg_C"/>
    <property type="match status" value="1"/>
</dbReference>
<feature type="domain" description="HTH cro/C1-type" evidence="1">
    <location>
        <begin position="9"/>
        <end position="62"/>
    </location>
</feature>
<dbReference type="InterPro" id="IPR011990">
    <property type="entry name" value="TPR-like_helical_dom_sf"/>
</dbReference>
<dbReference type="PANTHER" id="PTHR37038:SF12">
    <property type="entry name" value="TRANSCRIPTIONAL REGULATOR"/>
    <property type="match status" value="1"/>
</dbReference>
<dbReference type="PANTHER" id="PTHR37038">
    <property type="entry name" value="TRANSCRIPTIONAL REGULATOR-RELATED"/>
    <property type="match status" value="1"/>
</dbReference>
<dbReference type="InterPro" id="IPR010057">
    <property type="entry name" value="Transcription_activator_Rgg_C"/>
</dbReference>
<dbReference type="KEGG" id="smen:SAMEA4412692_1874"/>
<dbReference type="SUPFAM" id="SSF47413">
    <property type="entry name" value="lambda repressor-like DNA-binding domains"/>
    <property type="match status" value="1"/>
</dbReference>
<dbReference type="eggNOG" id="COG1396">
    <property type="taxonomic scope" value="Bacteria"/>
</dbReference>
<dbReference type="PROSITE" id="PS50943">
    <property type="entry name" value="HTH_CROC1"/>
    <property type="match status" value="1"/>
</dbReference>
<dbReference type="GO" id="GO:0003677">
    <property type="term" value="F:DNA binding"/>
    <property type="evidence" value="ECO:0007669"/>
    <property type="project" value="InterPro"/>
</dbReference>
<dbReference type="InterPro" id="IPR010982">
    <property type="entry name" value="Lambda_DNA-bd_dom_sf"/>
</dbReference>
<dbReference type="NCBIfam" id="TIGR01716">
    <property type="entry name" value="RGG_Cterm"/>
    <property type="match status" value="1"/>
</dbReference>
<evidence type="ECO:0000259" key="1">
    <source>
        <dbReference type="PROSITE" id="PS50943"/>
    </source>
</evidence>
<accession>A0A239T000</accession>
<sequence length="286" mass="33913">MKEKIGKVFKIIRESKNMSLKEVAGDFVTPAQLSRFENGKSNLTVDTFFHCLNNMDVLQGEFSTFYNNYYDIEDVRLSKELYEAIENRDIDFFRRSLSDYECKYHVTGRKSDRLMIAVLHVFMNDCDLSIVIPKEEKRVITDYLMSIDEWCRYELWILSNCARSLETKALEVLGQEAITRSQFYDSIEENQRKTYRLLLNITGILLDRGEERIAPKFIKILDNFNILDRYLMEKLRLKFCKAHLRYLQGFEDALDIMKECLKMTDFIESYSISRQIEQTISQLTDM</sequence>
<keyword evidence="3" id="KW-1185">Reference proteome</keyword>
<dbReference type="Proteomes" id="UP000215185">
    <property type="component" value="Chromosome 1"/>
</dbReference>
<gene>
    <name evidence="2" type="ORF">SAMEA4412692_01874</name>
</gene>
<reference evidence="2 3" key="1">
    <citation type="submission" date="2017-06" db="EMBL/GenBank/DDBJ databases">
        <authorList>
            <consortium name="Pathogen Informatics"/>
        </authorList>
    </citation>
    <scope>NUCLEOTIDE SEQUENCE [LARGE SCALE GENOMIC DNA]</scope>
    <source>
        <strain evidence="2 3">NCTC13788</strain>
    </source>
</reference>
<evidence type="ECO:0000313" key="3">
    <source>
        <dbReference type="Proteomes" id="UP000215185"/>
    </source>
</evidence>
<dbReference type="AlphaFoldDB" id="A0A239T000"/>
<dbReference type="InterPro" id="IPR001387">
    <property type="entry name" value="Cro/C1-type_HTH"/>
</dbReference>
<dbReference type="EMBL" id="LT906439">
    <property type="protein sequence ID" value="SNU90448.1"/>
    <property type="molecule type" value="Genomic_DNA"/>
</dbReference>
<protein>
    <submittedName>
        <fullName evidence="2">Rgg protein, putative</fullName>
    </submittedName>
</protein>
<dbReference type="Pfam" id="PF01381">
    <property type="entry name" value="HTH_3"/>
    <property type="match status" value="1"/>
</dbReference>
<name>A0A239T000_9STRE</name>
<proteinExistence type="predicted"/>
<organism evidence="2 3">
    <name type="scientific">Streptococcus merionis</name>
    <dbReference type="NCBI Taxonomy" id="400065"/>
    <lineage>
        <taxon>Bacteria</taxon>
        <taxon>Bacillati</taxon>
        <taxon>Bacillota</taxon>
        <taxon>Bacilli</taxon>
        <taxon>Lactobacillales</taxon>
        <taxon>Streptococcaceae</taxon>
        <taxon>Streptococcus</taxon>
    </lineage>
</organism>
<dbReference type="InterPro" id="IPR053163">
    <property type="entry name" value="HTH-type_regulator_Rgg"/>
</dbReference>